<reference evidence="1" key="1">
    <citation type="submission" date="2018-04" db="EMBL/GenBank/DDBJ databases">
        <title>Transcriptome of Schizaphis graminum biotype I.</title>
        <authorList>
            <person name="Scully E.D."/>
            <person name="Geib S.M."/>
            <person name="Palmer N.A."/>
            <person name="Koch K."/>
            <person name="Bradshaw J."/>
            <person name="Heng-Moss T."/>
            <person name="Sarath G."/>
        </authorList>
    </citation>
    <scope>NUCLEOTIDE SEQUENCE</scope>
</reference>
<evidence type="ECO:0000313" key="1">
    <source>
        <dbReference type="EMBL" id="MBY19405.1"/>
    </source>
</evidence>
<dbReference type="AlphaFoldDB" id="A0A2S2NQE8"/>
<accession>A0A2S2NQE8</accession>
<organism evidence="1">
    <name type="scientific">Schizaphis graminum</name>
    <name type="common">Green bug aphid</name>
    <dbReference type="NCBI Taxonomy" id="13262"/>
    <lineage>
        <taxon>Eukaryota</taxon>
        <taxon>Metazoa</taxon>
        <taxon>Ecdysozoa</taxon>
        <taxon>Arthropoda</taxon>
        <taxon>Hexapoda</taxon>
        <taxon>Insecta</taxon>
        <taxon>Pterygota</taxon>
        <taxon>Neoptera</taxon>
        <taxon>Paraneoptera</taxon>
        <taxon>Hemiptera</taxon>
        <taxon>Sternorrhyncha</taxon>
        <taxon>Aphidomorpha</taxon>
        <taxon>Aphidoidea</taxon>
        <taxon>Aphididae</taxon>
        <taxon>Aphidini</taxon>
        <taxon>Schizaphis</taxon>
    </lineage>
</organism>
<sequence length="106" mass="12184">MYVNRHYSSSRSSVSALDLQLRIKFLRLFCCTDGIDIYVCTVTRLARPLRLLLLGAPNQPRAVARHRIIIISEIRPHERVACSLYSPRIHKTYYIVVACPISPMMP</sequence>
<name>A0A2S2NQE8_SCHGA</name>
<proteinExistence type="predicted"/>
<dbReference type="EMBL" id="GGMR01006786">
    <property type="protein sequence ID" value="MBY19405.1"/>
    <property type="molecule type" value="Transcribed_RNA"/>
</dbReference>
<gene>
    <name evidence="1" type="ORF">g.133173</name>
</gene>
<protein>
    <submittedName>
        <fullName evidence="1">Uncharacterized protein</fullName>
    </submittedName>
</protein>